<dbReference type="Gene3D" id="1.20.5.100">
    <property type="entry name" value="Cytochrome c1, transmembrane anchor, C-terminal"/>
    <property type="match status" value="1"/>
</dbReference>
<evidence type="ECO:0000256" key="5">
    <source>
        <dbReference type="ARBA" id="ARBA00023027"/>
    </source>
</evidence>
<evidence type="ECO:0000256" key="3">
    <source>
        <dbReference type="ARBA" id="ARBA00012954"/>
    </source>
</evidence>
<dbReference type="Gene3D" id="3.40.50.720">
    <property type="entry name" value="NAD(P)-binding Rossmann-like Domain"/>
    <property type="match status" value="2"/>
</dbReference>
<dbReference type="SUPFAM" id="SSF52413">
    <property type="entry name" value="UDP-glucose/GDP-mannose dehydrogenase C-terminal domain"/>
    <property type="match status" value="1"/>
</dbReference>
<comment type="pathway">
    <text evidence="1">Nucleotide-sugar biosynthesis; UDP-alpha-D-glucuronate biosynthesis; UDP-alpha-D-glucuronate from UDP-alpha-D-glucose: step 1/1.</text>
</comment>
<sequence length="437" mass="49006">MKVSIIGTGYVGLVTGVCLANNGNDVVCVDIIKEKVDAINEGRAIIYEEDLEQILVKNLKEKRLRATTNIGEAVKSADVIFISVGTPSRENKAIDLGFIENTSCEIGKALKNETNYKVIAVKSTVVPGTTENVIIPLLEEFSDKKAGTDFGVCMIPEFLREGRAIYDFMNPDRTIIGEYDKKSGDKVFELFKNFSCPVLRTNLRTAEMIKYASNAFLATKISFINEIANICELKGIDVNEVAKGIGLDKRINPHFLHAGIGFGGSCFPKDVSALISSVYENGYEPKLLKEVMELNERQKLWPVRKVNEIFIDLKNKKIAILGLAFKGNSDDMREAPTFSIINLLLKKNANIHTYDPKATENAKRIFGNKINYCKNIDECLNDADVCIIATDWDEFKKIYDKFNLMKNKIVIDGRKMLNPEKCKELNVKYYGVGYKNE</sequence>
<feature type="binding site" evidence="10">
    <location>
        <position position="333"/>
    </location>
    <ligand>
        <name>NAD(+)</name>
        <dbReference type="ChEBI" id="CHEBI:57540"/>
    </ligand>
</feature>
<dbReference type="InterPro" id="IPR014026">
    <property type="entry name" value="UDP-Glc/GDP-Man_DH_dimer"/>
</dbReference>
<evidence type="ECO:0000256" key="2">
    <source>
        <dbReference type="ARBA" id="ARBA00006601"/>
    </source>
</evidence>
<dbReference type="PANTHER" id="PTHR43750:SF3">
    <property type="entry name" value="UDP-GLUCOSE 6-DEHYDROGENASE TUAD"/>
    <property type="match status" value="1"/>
</dbReference>
<evidence type="ECO:0000256" key="1">
    <source>
        <dbReference type="ARBA" id="ARBA00004701"/>
    </source>
</evidence>
<dbReference type="NCBIfam" id="TIGR03026">
    <property type="entry name" value="NDP-sugDHase"/>
    <property type="match status" value="1"/>
</dbReference>
<dbReference type="InterPro" id="IPR017476">
    <property type="entry name" value="UDP-Glc/GDP-Man"/>
</dbReference>
<keyword evidence="4 7" id="KW-0560">Oxidoreductase</keyword>
<comment type="catalytic activity">
    <reaction evidence="6 7">
        <text>UDP-alpha-D-glucose + 2 NAD(+) + H2O = UDP-alpha-D-glucuronate + 2 NADH + 3 H(+)</text>
        <dbReference type="Rhea" id="RHEA:23596"/>
        <dbReference type="ChEBI" id="CHEBI:15377"/>
        <dbReference type="ChEBI" id="CHEBI:15378"/>
        <dbReference type="ChEBI" id="CHEBI:57540"/>
        <dbReference type="ChEBI" id="CHEBI:57945"/>
        <dbReference type="ChEBI" id="CHEBI:58052"/>
        <dbReference type="ChEBI" id="CHEBI:58885"/>
        <dbReference type="EC" id="1.1.1.22"/>
    </reaction>
</comment>
<dbReference type="PIRSF" id="PIRSF500134">
    <property type="entry name" value="UDPglc_DH_bac"/>
    <property type="match status" value="1"/>
</dbReference>
<feature type="binding site" evidence="9">
    <location>
        <position position="263"/>
    </location>
    <ligand>
        <name>substrate</name>
    </ligand>
</feature>
<dbReference type="GO" id="GO:0000271">
    <property type="term" value="P:polysaccharide biosynthetic process"/>
    <property type="evidence" value="ECO:0007669"/>
    <property type="project" value="InterPro"/>
</dbReference>
<evidence type="ECO:0000313" key="12">
    <source>
        <dbReference type="EMBL" id="NCN65141.1"/>
    </source>
</evidence>
<dbReference type="InterPro" id="IPR001732">
    <property type="entry name" value="UDP-Glc/GDP-Man_DH_N"/>
</dbReference>
<dbReference type="InterPro" id="IPR036291">
    <property type="entry name" value="NAD(P)-bd_dom_sf"/>
</dbReference>
<evidence type="ECO:0000256" key="9">
    <source>
        <dbReference type="PIRSR" id="PIRSR500134-2"/>
    </source>
</evidence>
<evidence type="ECO:0000256" key="8">
    <source>
        <dbReference type="PIRSR" id="PIRSR500134-1"/>
    </source>
</evidence>
<feature type="binding site" evidence="10">
    <location>
        <position position="124"/>
    </location>
    <ligand>
        <name>NAD(+)</name>
        <dbReference type="ChEBI" id="CHEBI:57540"/>
    </ligand>
</feature>
<evidence type="ECO:0000313" key="14">
    <source>
        <dbReference type="Proteomes" id="UP000768163"/>
    </source>
</evidence>
<feature type="binding site" evidence="10">
    <location>
        <position position="35"/>
    </location>
    <ligand>
        <name>NAD(+)</name>
        <dbReference type="ChEBI" id="CHEBI:57540"/>
    </ligand>
</feature>
<dbReference type="InterPro" id="IPR028357">
    <property type="entry name" value="UDPglc_DH_bac"/>
</dbReference>
<dbReference type="Pfam" id="PF00984">
    <property type="entry name" value="UDPG_MGDP_dh"/>
    <property type="match status" value="1"/>
</dbReference>
<dbReference type="GO" id="GO:0003979">
    <property type="term" value="F:UDP-glucose 6-dehydrogenase activity"/>
    <property type="evidence" value="ECO:0007669"/>
    <property type="project" value="UniProtKB-EC"/>
</dbReference>
<dbReference type="SMART" id="SM00984">
    <property type="entry name" value="UDPG_MGDP_dh_C"/>
    <property type="match status" value="1"/>
</dbReference>
<evidence type="ECO:0000256" key="7">
    <source>
        <dbReference type="PIRNR" id="PIRNR000124"/>
    </source>
</evidence>
<dbReference type="EMBL" id="JAACQH010000144">
    <property type="protein sequence ID" value="NCS91987.1"/>
    <property type="molecule type" value="Genomic_DNA"/>
</dbReference>
<dbReference type="EC" id="1.1.1.22" evidence="3 7"/>
<accession>A0A8J7YS57</accession>
<evidence type="ECO:0000256" key="4">
    <source>
        <dbReference type="ARBA" id="ARBA00023002"/>
    </source>
</evidence>
<feature type="domain" description="UDP-glucose/GDP-mannose dehydrogenase C-terminal" evidence="11">
    <location>
        <begin position="319"/>
        <end position="419"/>
    </location>
</feature>
<dbReference type="PIRSF" id="PIRSF000124">
    <property type="entry name" value="UDPglc_GDPman_dh"/>
    <property type="match status" value="1"/>
</dbReference>
<dbReference type="PANTHER" id="PTHR43750">
    <property type="entry name" value="UDP-GLUCOSE 6-DEHYDROGENASE TUAD"/>
    <property type="match status" value="1"/>
</dbReference>
<organism evidence="12 14">
    <name type="scientific">Candidatus Altarchaeum hamiconexum</name>
    <dbReference type="NCBI Taxonomy" id="1803513"/>
    <lineage>
        <taxon>Archaea</taxon>
        <taxon>Candidatus Altarchaeota</taxon>
        <taxon>Candidatus Altiarchaeia</taxon>
        <taxon>Candidatus Altarchaeales</taxon>
        <taxon>Candidatus Altarchaeaceae</taxon>
        <taxon>Candidatus Altarchaeum</taxon>
    </lineage>
</organism>
<dbReference type="Pfam" id="PF03720">
    <property type="entry name" value="UDPG_MGDP_dh_C"/>
    <property type="match status" value="1"/>
</dbReference>
<keyword evidence="5 7" id="KW-0520">NAD</keyword>
<feature type="binding site" evidence="9">
    <location>
        <position position="210"/>
    </location>
    <ligand>
        <name>substrate</name>
    </ligand>
</feature>
<feature type="binding site" evidence="10">
    <location>
        <position position="30"/>
    </location>
    <ligand>
        <name>NAD(+)</name>
        <dbReference type="ChEBI" id="CHEBI:57540"/>
    </ligand>
</feature>
<evidence type="ECO:0000256" key="6">
    <source>
        <dbReference type="ARBA" id="ARBA00047473"/>
    </source>
</evidence>
<dbReference type="Pfam" id="PF03721">
    <property type="entry name" value="UDPG_MGDP_dh_N"/>
    <property type="match status" value="1"/>
</dbReference>
<comment type="caution">
    <text evidence="12">The sequence shown here is derived from an EMBL/GenBank/DDBJ whole genome shotgun (WGS) entry which is preliminary data.</text>
</comment>
<feature type="binding site" evidence="10">
    <location>
        <position position="269"/>
    </location>
    <ligand>
        <name>NAD(+)</name>
        <dbReference type="ChEBI" id="CHEBI:57540"/>
    </ligand>
</feature>
<dbReference type="UniPathway" id="UPA00038">
    <property type="reaction ID" value="UER00491"/>
</dbReference>
<proteinExistence type="inferred from homology"/>
<dbReference type="SUPFAM" id="SSF48179">
    <property type="entry name" value="6-phosphogluconate dehydrogenase C-terminal domain-like"/>
    <property type="match status" value="1"/>
</dbReference>
<gene>
    <name evidence="13" type="ORF">GW779_06295</name>
    <name evidence="12" type="ORF">GW910_03600</name>
</gene>
<feature type="binding site" evidence="10">
    <location>
        <position position="161"/>
    </location>
    <ligand>
        <name>NAD(+)</name>
        <dbReference type="ChEBI" id="CHEBI:57540"/>
    </ligand>
</feature>
<feature type="binding site" evidence="9">
    <location>
        <begin position="255"/>
        <end position="259"/>
    </location>
    <ligand>
        <name>substrate</name>
    </ligand>
</feature>
<dbReference type="GO" id="GO:0006065">
    <property type="term" value="P:UDP-glucuronate biosynthetic process"/>
    <property type="evidence" value="ECO:0007669"/>
    <property type="project" value="UniProtKB-UniPathway"/>
</dbReference>
<feature type="binding site" evidence="10">
    <location>
        <position position="86"/>
    </location>
    <ligand>
        <name>NAD(+)</name>
        <dbReference type="ChEBI" id="CHEBI:57540"/>
    </ligand>
</feature>
<evidence type="ECO:0000256" key="10">
    <source>
        <dbReference type="PIRSR" id="PIRSR500134-3"/>
    </source>
</evidence>
<dbReference type="Proteomes" id="UP000738826">
    <property type="component" value="Unassembled WGS sequence"/>
</dbReference>
<name>A0A8J7YS57_9ARCH</name>
<dbReference type="SUPFAM" id="SSF51735">
    <property type="entry name" value="NAD(P)-binding Rossmann-fold domains"/>
    <property type="match status" value="1"/>
</dbReference>
<feature type="binding site" evidence="9">
    <location>
        <position position="326"/>
    </location>
    <ligand>
        <name>substrate</name>
    </ligand>
</feature>
<protein>
    <recommendedName>
        <fullName evidence="3 7">UDP-glucose 6-dehydrogenase</fullName>
        <ecNumber evidence="3 7">1.1.1.22</ecNumber>
    </recommendedName>
</protein>
<dbReference type="EMBL" id="JAACVF010000092">
    <property type="protein sequence ID" value="NCN65141.1"/>
    <property type="molecule type" value="Genomic_DNA"/>
</dbReference>
<comment type="similarity">
    <text evidence="2 7">Belongs to the UDP-glucose/GDP-mannose dehydrogenase family.</text>
</comment>
<dbReference type="GO" id="GO:0051287">
    <property type="term" value="F:NAD binding"/>
    <property type="evidence" value="ECO:0007669"/>
    <property type="project" value="InterPro"/>
</dbReference>
<reference evidence="12" key="1">
    <citation type="submission" date="2019-11" db="EMBL/GenBank/DDBJ databases">
        <title>Lipid analysis of CO2-rich subsurface aquifers suggests an autotrophy-based deep biosphere with lysolipids enriched in CPR bacteria.</title>
        <authorList>
            <person name="Probst A.J."/>
            <person name="Elling F.J."/>
            <person name="Castelle C.J."/>
            <person name="Zhu Q."/>
            <person name="Elvert M."/>
            <person name="Birarda G."/>
            <person name="Holman H.-Y."/>
            <person name="Lane K.R."/>
            <person name="Ladd B."/>
            <person name="Ryan M.C."/>
            <person name="Woyke T."/>
            <person name="Hinrichs K.-U."/>
            <person name="Banfield J.F."/>
        </authorList>
    </citation>
    <scope>NUCLEOTIDE SEQUENCE</scope>
    <source>
        <strain evidence="12">CG_2015-01_33_1645</strain>
        <strain evidence="13">CG_2015-04_33_537</strain>
    </source>
</reference>
<feature type="binding site" evidence="9">
    <location>
        <begin position="158"/>
        <end position="161"/>
    </location>
    <ligand>
        <name>substrate</name>
    </ligand>
</feature>
<evidence type="ECO:0000259" key="11">
    <source>
        <dbReference type="SMART" id="SM00984"/>
    </source>
</evidence>
<dbReference type="InterPro" id="IPR014027">
    <property type="entry name" value="UDP-Glc/GDP-Man_DH_C"/>
</dbReference>
<dbReference type="InterPro" id="IPR008927">
    <property type="entry name" value="6-PGluconate_DH-like_C_sf"/>
</dbReference>
<dbReference type="Proteomes" id="UP000768163">
    <property type="component" value="Unassembled WGS sequence"/>
</dbReference>
<feature type="active site" description="Nucleophile" evidence="8">
    <location>
        <position position="266"/>
    </location>
</feature>
<dbReference type="AlphaFoldDB" id="A0A8J7YS57"/>
<dbReference type="InterPro" id="IPR036220">
    <property type="entry name" value="UDP-Glc/GDP-Man_DH_C_sf"/>
</dbReference>
<evidence type="ECO:0000313" key="13">
    <source>
        <dbReference type="EMBL" id="NCS91987.1"/>
    </source>
</evidence>